<dbReference type="Pfam" id="PF04314">
    <property type="entry name" value="PCuAC"/>
    <property type="match status" value="1"/>
</dbReference>
<dbReference type="PANTHER" id="PTHR36302">
    <property type="entry name" value="BLR7088 PROTEIN"/>
    <property type="match status" value="1"/>
</dbReference>
<organism evidence="1">
    <name type="scientific">hydrothermal vent metagenome</name>
    <dbReference type="NCBI Taxonomy" id="652676"/>
    <lineage>
        <taxon>unclassified sequences</taxon>
        <taxon>metagenomes</taxon>
        <taxon>ecological metagenomes</taxon>
    </lineage>
</organism>
<dbReference type="PANTHER" id="PTHR36302:SF1">
    <property type="entry name" value="COPPER CHAPERONE PCU(A)C"/>
    <property type="match status" value="1"/>
</dbReference>
<reference evidence="1" key="1">
    <citation type="submission" date="2018-06" db="EMBL/GenBank/DDBJ databases">
        <authorList>
            <person name="Zhirakovskaya E."/>
        </authorList>
    </citation>
    <scope>NUCLEOTIDE SEQUENCE</scope>
</reference>
<name>A0A3B0RGG7_9ZZZZ</name>
<sequence length="140" mass="15127">MLVIALLSSGHIAFANDSGLSVTDVWARPVILLNRPAAAYFTVTNKSDKSDVLARVSSTLAERVEIHLSTNEGGIMKMAQADHINIPANGTVSVKPGGYHLMLFGLKKKLAVGDLLPLRLRFLHAGEVNVIAKVMKMDKH</sequence>
<dbReference type="InterPro" id="IPR036182">
    <property type="entry name" value="PCuAC_sf"/>
</dbReference>
<accession>A0A3B0RGG7</accession>
<dbReference type="SUPFAM" id="SSF110087">
    <property type="entry name" value="DR1885-like metal-binding protein"/>
    <property type="match status" value="1"/>
</dbReference>
<evidence type="ECO:0000313" key="1">
    <source>
        <dbReference type="EMBL" id="VAV92080.1"/>
    </source>
</evidence>
<dbReference type="Gene3D" id="2.60.40.1890">
    <property type="entry name" value="PCu(A)C copper chaperone"/>
    <property type="match status" value="1"/>
</dbReference>
<dbReference type="EMBL" id="UOED01000072">
    <property type="protein sequence ID" value="VAV92080.1"/>
    <property type="molecule type" value="Genomic_DNA"/>
</dbReference>
<evidence type="ECO:0008006" key="2">
    <source>
        <dbReference type="Google" id="ProtNLM"/>
    </source>
</evidence>
<dbReference type="AlphaFoldDB" id="A0A3B0RGG7"/>
<proteinExistence type="predicted"/>
<protein>
    <recommendedName>
        <fullName evidence="2">Copper chaperone PCu(A)C</fullName>
    </recommendedName>
</protein>
<dbReference type="InterPro" id="IPR058248">
    <property type="entry name" value="Lxx211020-like"/>
</dbReference>
<gene>
    <name evidence="1" type="ORF">MNBD_ALPHA02-1728</name>
</gene>
<dbReference type="InterPro" id="IPR007410">
    <property type="entry name" value="LpqE-like"/>
</dbReference>